<dbReference type="EMBL" id="LNQE01001575">
    <property type="protein sequence ID" value="KUG15215.1"/>
    <property type="molecule type" value="Genomic_DNA"/>
</dbReference>
<organism evidence="3">
    <name type="scientific">hydrocarbon metagenome</name>
    <dbReference type="NCBI Taxonomy" id="938273"/>
    <lineage>
        <taxon>unclassified sequences</taxon>
        <taxon>metagenomes</taxon>
        <taxon>ecological metagenomes</taxon>
    </lineage>
</organism>
<comment type="caution">
    <text evidence="3">The sequence shown here is derived from an EMBL/GenBank/DDBJ whole genome shotgun (WGS) entry which is preliminary data.</text>
</comment>
<dbReference type="PANTHER" id="PTHR40705:SF2">
    <property type="entry name" value="DUF1743 DOMAIN-CONTAINING PROTEIN"/>
    <property type="match status" value="1"/>
</dbReference>
<protein>
    <submittedName>
        <fullName evidence="3">Ob-fold nucleic acid binding domain protein</fullName>
    </submittedName>
</protein>
<dbReference type="Pfam" id="PF01978">
    <property type="entry name" value="TrmB"/>
    <property type="match status" value="1"/>
</dbReference>
<evidence type="ECO:0000259" key="1">
    <source>
        <dbReference type="Pfam" id="PF01978"/>
    </source>
</evidence>
<dbReference type="Gene3D" id="3.30.70.2200">
    <property type="match status" value="1"/>
</dbReference>
<accession>A0A0W8F2Z4</accession>
<dbReference type="PANTHER" id="PTHR40705">
    <property type="entry name" value="TRNA(ILE2) 2-AGMATINYLCYTIDINE SYNTHETASE TIAS"/>
    <property type="match status" value="1"/>
</dbReference>
<dbReference type="InterPro" id="IPR053870">
    <property type="entry name" value="TiaS-like_TCKD"/>
</dbReference>
<dbReference type="Pfam" id="PF22641">
    <property type="entry name" value="TiaS_TCKD"/>
    <property type="match status" value="1"/>
</dbReference>
<dbReference type="InterPro" id="IPR036390">
    <property type="entry name" value="WH_DNA-bd_sf"/>
</dbReference>
<evidence type="ECO:0000313" key="3">
    <source>
        <dbReference type="EMBL" id="KUG15215.1"/>
    </source>
</evidence>
<proteinExistence type="predicted"/>
<dbReference type="AlphaFoldDB" id="A0A0W8F2Z4"/>
<gene>
    <name evidence="3" type="ORF">ASZ90_015134</name>
</gene>
<dbReference type="Gene3D" id="1.10.10.10">
    <property type="entry name" value="Winged helix-like DNA-binding domain superfamily/Winged helix DNA-binding domain"/>
    <property type="match status" value="1"/>
</dbReference>
<name>A0A0W8F2Z4_9ZZZZ</name>
<sequence length="369" mass="40057">MRGVIKRRREFLHLMRAYTLENGSFTVTDIQEGAGVPRSTAQDWINRLVDEGCVIQREKKQGRSPARYATLSALPRSTCRKIFTTVDGDQVQIFHECLSGACAAFCGHHHTLAHGVVMQVKRDGTLLRECARIGQSDVTIGLYPSSAVGVVGVSRDGDFITQRIRCIGGPAYSLTDMMALADGVCDVTVKREGDVVEGAIRTRALSHLIIGIDDTDSREGGATFALALALIQHLGAVKGVIPIEHHVAMLYPSIPEKTAGNSCSSIELAIEPRSYAKVVERSRLFVEDEAFSPEWGIALRQGFRTAPGLRAYGRQVRSGRVEVETAQEIARMHDIALYGGRGVIGALGAIALSGLPNEILLDPERPVPF</sequence>
<dbReference type="SUPFAM" id="SSF46785">
    <property type="entry name" value="Winged helix' DNA-binding domain"/>
    <property type="match status" value="1"/>
</dbReference>
<dbReference type="InterPro" id="IPR002831">
    <property type="entry name" value="Tscrpt_reg_TrmB_N"/>
</dbReference>
<feature type="domain" description="TiaS-like TCKD" evidence="2">
    <location>
        <begin position="209"/>
        <end position="269"/>
    </location>
</feature>
<feature type="domain" description="Transcription regulator TrmB N-terminal" evidence="1">
    <location>
        <begin position="20"/>
        <end position="71"/>
    </location>
</feature>
<reference evidence="3" key="1">
    <citation type="journal article" date="2015" name="Proc. Natl. Acad. Sci. U.S.A.">
        <title>Networks of energetic and metabolic interactions define dynamics in microbial communities.</title>
        <authorList>
            <person name="Embree M."/>
            <person name="Liu J.K."/>
            <person name="Al-Bassam M.M."/>
            <person name="Zengler K."/>
        </authorList>
    </citation>
    <scope>NUCLEOTIDE SEQUENCE</scope>
</reference>
<dbReference type="InterPro" id="IPR036388">
    <property type="entry name" value="WH-like_DNA-bd_sf"/>
</dbReference>
<evidence type="ECO:0000259" key="2">
    <source>
        <dbReference type="Pfam" id="PF22641"/>
    </source>
</evidence>